<gene>
    <name evidence="2" type="ORF">NHX12_019842</name>
</gene>
<accession>A0A9Q0EUB7</accession>
<organism evidence="2 3">
    <name type="scientific">Muraenolepis orangiensis</name>
    <name type="common">Patagonian moray cod</name>
    <dbReference type="NCBI Taxonomy" id="630683"/>
    <lineage>
        <taxon>Eukaryota</taxon>
        <taxon>Metazoa</taxon>
        <taxon>Chordata</taxon>
        <taxon>Craniata</taxon>
        <taxon>Vertebrata</taxon>
        <taxon>Euteleostomi</taxon>
        <taxon>Actinopterygii</taxon>
        <taxon>Neopterygii</taxon>
        <taxon>Teleostei</taxon>
        <taxon>Neoteleostei</taxon>
        <taxon>Acanthomorphata</taxon>
        <taxon>Zeiogadaria</taxon>
        <taxon>Gadariae</taxon>
        <taxon>Gadiformes</taxon>
        <taxon>Muraenolepidoidei</taxon>
        <taxon>Muraenolepididae</taxon>
        <taxon>Muraenolepis</taxon>
    </lineage>
</organism>
<keyword evidence="3" id="KW-1185">Reference proteome</keyword>
<protein>
    <submittedName>
        <fullName evidence="2">Uncharacterized protein</fullName>
    </submittedName>
</protein>
<dbReference type="Proteomes" id="UP001148018">
    <property type="component" value="Unassembled WGS sequence"/>
</dbReference>
<feature type="region of interest" description="Disordered" evidence="1">
    <location>
        <begin position="1"/>
        <end position="57"/>
    </location>
</feature>
<reference evidence="2" key="1">
    <citation type="submission" date="2022-07" db="EMBL/GenBank/DDBJ databases">
        <title>Chromosome-level genome of Muraenolepis orangiensis.</title>
        <authorList>
            <person name="Kim J."/>
        </authorList>
    </citation>
    <scope>NUCLEOTIDE SEQUENCE</scope>
    <source>
        <strain evidence="2">KU_S4_2022</strain>
        <tissue evidence="2">Muscle</tissue>
    </source>
</reference>
<name>A0A9Q0EUB7_9TELE</name>
<evidence type="ECO:0000313" key="2">
    <source>
        <dbReference type="EMBL" id="KAJ3613596.1"/>
    </source>
</evidence>
<evidence type="ECO:0000256" key="1">
    <source>
        <dbReference type="SAM" id="MobiDB-lite"/>
    </source>
</evidence>
<evidence type="ECO:0000313" key="3">
    <source>
        <dbReference type="Proteomes" id="UP001148018"/>
    </source>
</evidence>
<dbReference type="AlphaFoldDB" id="A0A9Q0EUB7"/>
<proteinExistence type="predicted"/>
<comment type="caution">
    <text evidence="2">The sequence shown here is derived from an EMBL/GenBank/DDBJ whole genome shotgun (WGS) entry which is preliminary data.</text>
</comment>
<dbReference type="EMBL" id="JANIIK010000035">
    <property type="protein sequence ID" value="KAJ3613596.1"/>
    <property type="molecule type" value="Genomic_DNA"/>
</dbReference>
<sequence>MQMLSRDDDDERGGSCATHRERERPYVTSSFALLHPDKSGGGTVQSETRMRLSRPLVKRRRPLAQRLAARKLLL</sequence>